<comment type="similarity">
    <text evidence="2">Belongs to the clarin family.</text>
</comment>
<protein>
    <recommendedName>
        <fullName evidence="10">Clarin-1</fullName>
    </recommendedName>
</protein>
<evidence type="ECO:0000256" key="6">
    <source>
        <dbReference type="SAM" id="MobiDB-lite"/>
    </source>
</evidence>
<gene>
    <name evidence="8" type="primary">clrn1</name>
</gene>
<name>A0A8D3DWL5_SCOMX</name>
<feature type="region of interest" description="Disordered" evidence="6">
    <location>
        <begin position="206"/>
        <end position="280"/>
    </location>
</feature>
<comment type="subcellular location">
    <subcellularLocation>
        <location evidence="1">Membrane</location>
        <topology evidence="1">Multi-pass membrane protein</topology>
    </subcellularLocation>
</comment>
<organism evidence="8 9">
    <name type="scientific">Scophthalmus maximus</name>
    <name type="common">Turbot</name>
    <name type="synonym">Psetta maxima</name>
    <dbReference type="NCBI Taxonomy" id="52904"/>
    <lineage>
        <taxon>Eukaryota</taxon>
        <taxon>Metazoa</taxon>
        <taxon>Chordata</taxon>
        <taxon>Craniata</taxon>
        <taxon>Vertebrata</taxon>
        <taxon>Euteleostomi</taxon>
        <taxon>Actinopterygii</taxon>
        <taxon>Neopterygii</taxon>
        <taxon>Teleostei</taxon>
        <taxon>Neoteleostei</taxon>
        <taxon>Acanthomorphata</taxon>
        <taxon>Carangaria</taxon>
        <taxon>Pleuronectiformes</taxon>
        <taxon>Pleuronectoidei</taxon>
        <taxon>Scophthalmidae</taxon>
        <taxon>Scophthalmus</taxon>
    </lineage>
</organism>
<dbReference type="GO" id="GO:0007605">
    <property type="term" value="P:sensory perception of sound"/>
    <property type="evidence" value="ECO:0007669"/>
    <property type="project" value="TreeGrafter"/>
</dbReference>
<keyword evidence="5 7" id="KW-0472">Membrane</keyword>
<dbReference type="Ensembl" id="ENSSMAT00000079141.1">
    <property type="protein sequence ID" value="ENSSMAP00000063924.1"/>
    <property type="gene ID" value="ENSSMAG00000034340.1"/>
</dbReference>
<feature type="compositionally biased region" description="Polar residues" evidence="6">
    <location>
        <begin position="264"/>
        <end position="280"/>
    </location>
</feature>
<evidence type="ECO:0000256" key="1">
    <source>
        <dbReference type="ARBA" id="ARBA00004141"/>
    </source>
</evidence>
<evidence type="ECO:0008006" key="10">
    <source>
        <dbReference type="Google" id="ProtNLM"/>
    </source>
</evidence>
<evidence type="ECO:0000256" key="5">
    <source>
        <dbReference type="ARBA" id="ARBA00023136"/>
    </source>
</evidence>
<dbReference type="AlphaFoldDB" id="A0A8D3DWL5"/>
<dbReference type="Proteomes" id="UP000694558">
    <property type="component" value="Chromosome 3"/>
</dbReference>
<dbReference type="Pfam" id="PF25807">
    <property type="entry name" value="Clarin-2"/>
    <property type="match status" value="1"/>
</dbReference>
<accession>A0A8D3DWL5</accession>
<reference evidence="8" key="1">
    <citation type="submission" date="2023-05" db="EMBL/GenBank/DDBJ databases">
        <title>High-quality long-read genome of Scophthalmus maximus.</title>
        <authorList>
            <person name="Lien S."/>
            <person name="Martinez P."/>
        </authorList>
    </citation>
    <scope>NUCLEOTIDE SEQUENCE [LARGE SCALE GENOMIC DNA]</scope>
</reference>
<reference evidence="8" key="2">
    <citation type="submission" date="2025-08" db="UniProtKB">
        <authorList>
            <consortium name="Ensembl"/>
        </authorList>
    </citation>
    <scope>IDENTIFICATION</scope>
</reference>
<dbReference type="InterPro" id="IPR026748">
    <property type="entry name" value="Clarin"/>
</dbReference>
<dbReference type="GeneTree" id="ENSGT00850000132319"/>
<dbReference type="PANTHER" id="PTHR31548:SF4">
    <property type="entry name" value="CLARIN-1"/>
    <property type="match status" value="1"/>
</dbReference>
<proteinExistence type="inferred from homology"/>
<feature type="transmembrane region" description="Helical" evidence="7">
    <location>
        <begin position="20"/>
        <end position="46"/>
    </location>
</feature>
<sequence>MTSAPPSFRPATMPSRQKQLIFSISGLLGLSCALTAAVATGLPFWLDGTVLCRTGAELVNATGPELDKFLGEVSYGLFHGHRVKQCGLGGRASRFSFFPDLLSSVPAGLHVSVIFLCGAVILFSSVATGFFFFNAFGRPYETLQGPMGLYLWTFICCVCSSLIMILFASEVKLHHLTGPDRQLQRGQLRVPDVQRALRPVLLALLPHLPPPRTQHPADPTGRNPVSLPGNQRVGAERRRGRPHVLRKAQCEERRQPESGHRHAVSQQDVLTEQTDSNNSV</sequence>
<evidence type="ECO:0000256" key="4">
    <source>
        <dbReference type="ARBA" id="ARBA00022989"/>
    </source>
</evidence>
<keyword evidence="3 7" id="KW-0812">Transmembrane</keyword>
<dbReference type="GO" id="GO:0050957">
    <property type="term" value="P:equilibrioception"/>
    <property type="evidence" value="ECO:0007669"/>
    <property type="project" value="TreeGrafter"/>
</dbReference>
<evidence type="ECO:0000256" key="7">
    <source>
        <dbReference type="SAM" id="Phobius"/>
    </source>
</evidence>
<dbReference type="GO" id="GO:0016020">
    <property type="term" value="C:membrane"/>
    <property type="evidence" value="ECO:0007669"/>
    <property type="project" value="UniProtKB-SubCell"/>
</dbReference>
<feature type="transmembrane region" description="Helical" evidence="7">
    <location>
        <begin position="109"/>
        <end position="137"/>
    </location>
</feature>
<evidence type="ECO:0000256" key="2">
    <source>
        <dbReference type="ARBA" id="ARBA00005787"/>
    </source>
</evidence>
<feature type="compositionally biased region" description="Basic and acidic residues" evidence="6">
    <location>
        <begin position="248"/>
        <end position="260"/>
    </location>
</feature>
<feature type="transmembrane region" description="Helical" evidence="7">
    <location>
        <begin position="149"/>
        <end position="168"/>
    </location>
</feature>
<evidence type="ECO:0000313" key="9">
    <source>
        <dbReference type="Proteomes" id="UP000694558"/>
    </source>
</evidence>
<evidence type="ECO:0000256" key="3">
    <source>
        <dbReference type="ARBA" id="ARBA00022692"/>
    </source>
</evidence>
<dbReference type="PANTHER" id="PTHR31548">
    <property type="entry name" value="CLARIN"/>
    <property type="match status" value="1"/>
</dbReference>
<keyword evidence="4 7" id="KW-1133">Transmembrane helix</keyword>
<evidence type="ECO:0000313" key="8">
    <source>
        <dbReference type="Ensembl" id="ENSSMAP00000063924.1"/>
    </source>
</evidence>